<organism evidence="2 3">
    <name type="scientific">Sulfuricella denitrificans (strain DSM 22764 / NBRC 105220 / skB26)</name>
    <dbReference type="NCBI Taxonomy" id="1163617"/>
    <lineage>
        <taxon>Bacteria</taxon>
        <taxon>Pseudomonadati</taxon>
        <taxon>Pseudomonadota</taxon>
        <taxon>Betaproteobacteria</taxon>
        <taxon>Nitrosomonadales</taxon>
        <taxon>Sulfuricellaceae</taxon>
        <taxon>Sulfuricella</taxon>
    </lineage>
</organism>
<gene>
    <name evidence="2" type="ORF">SCD_n01454</name>
</gene>
<feature type="compositionally biased region" description="Basic residues" evidence="1">
    <location>
        <begin position="1"/>
        <end position="11"/>
    </location>
</feature>
<accession>S6B3R9</accession>
<reference evidence="2 3" key="1">
    <citation type="journal article" date="2012" name="Appl. Environ. Microbiol.">
        <title>Draft genome sequence of a psychrotolerant sulfur-oxidizing bacterium, Sulfuricella denitrificans skB26, and proteomic insights into cold adaptation.</title>
        <authorList>
            <person name="Watanabe T."/>
            <person name="Kojima H."/>
            <person name="Fukui M."/>
        </authorList>
    </citation>
    <scope>NUCLEOTIDE SEQUENCE [LARGE SCALE GENOMIC DNA]</scope>
    <source>
        <strain evidence="3">skB26</strain>
    </source>
</reference>
<keyword evidence="3" id="KW-1185">Reference proteome</keyword>
<dbReference type="STRING" id="1163617.SCD_n01454"/>
<evidence type="ECO:0000256" key="1">
    <source>
        <dbReference type="SAM" id="MobiDB-lite"/>
    </source>
</evidence>
<protein>
    <submittedName>
        <fullName evidence="2">Uncharacterized protein</fullName>
    </submittedName>
</protein>
<evidence type="ECO:0000313" key="2">
    <source>
        <dbReference type="EMBL" id="BAN35277.1"/>
    </source>
</evidence>
<evidence type="ECO:0000313" key="3">
    <source>
        <dbReference type="Proteomes" id="UP000015559"/>
    </source>
</evidence>
<sequence>MPKQARKPKIKPRTETAAAKSVNQSDPAPAPNSAPPTDLTAYINAARERRRAAETSAEREYAAAKANEHVPSEDEIRMATVMRNLQPQGTNGVFQIISVGLRTGKFSFRGWTKDYSNSRRELIEVDAGQNGDIERAIVRRMIELIRKYYKGDFNWDSQRLNRVVIMSARVEDNSGLEDFLMREFFGAASGPR</sequence>
<name>S6B3R9_SULDS</name>
<dbReference type="HOGENOM" id="CLU_077126_0_0_4"/>
<dbReference type="KEGG" id="sdr:SCD_n01454"/>
<dbReference type="AlphaFoldDB" id="S6B3R9"/>
<feature type="compositionally biased region" description="Basic and acidic residues" evidence="1">
    <location>
        <begin position="51"/>
        <end position="70"/>
    </location>
</feature>
<feature type="region of interest" description="Disordered" evidence="1">
    <location>
        <begin position="1"/>
        <end position="70"/>
    </location>
</feature>
<proteinExistence type="predicted"/>
<dbReference type="EMBL" id="AP013066">
    <property type="protein sequence ID" value="BAN35277.1"/>
    <property type="molecule type" value="Genomic_DNA"/>
</dbReference>
<dbReference type="eggNOG" id="COG3827">
    <property type="taxonomic scope" value="Bacteria"/>
</dbReference>
<dbReference type="Proteomes" id="UP000015559">
    <property type="component" value="Chromosome"/>
</dbReference>